<accession>A0AAU9MIG7</accession>
<comment type="caution">
    <text evidence="1">The sequence shown here is derived from an EMBL/GenBank/DDBJ whole genome shotgun (WGS) entry which is preliminary data.</text>
</comment>
<proteinExistence type="predicted"/>
<dbReference type="AlphaFoldDB" id="A0AAU9MIG7"/>
<protein>
    <submittedName>
        <fullName evidence="1">Uncharacterized protein</fullName>
    </submittedName>
</protein>
<organism evidence="1 2">
    <name type="scientific">Lactuca virosa</name>
    <dbReference type="NCBI Taxonomy" id="75947"/>
    <lineage>
        <taxon>Eukaryota</taxon>
        <taxon>Viridiplantae</taxon>
        <taxon>Streptophyta</taxon>
        <taxon>Embryophyta</taxon>
        <taxon>Tracheophyta</taxon>
        <taxon>Spermatophyta</taxon>
        <taxon>Magnoliopsida</taxon>
        <taxon>eudicotyledons</taxon>
        <taxon>Gunneridae</taxon>
        <taxon>Pentapetalae</taxon>
        <taxon>asterids</taxon>
        <taxon>campanulids</taxon>
        <taxon>Asterales</taxon>
        <taxon>Asteraceae</taxon>
        <taxon>Cichorioideae</taxon>
        <taxon>Cichorieae</taxon>
        <taxon>Lactucinae</taxon>
        <taxon>Lactuca</taxon>
    </lineage>
</organism>
<evidence type="ECO:0000313" key="2">
    <source>
        <dbReference type="Proteomes" id="UP001157418"/>
    </source>
</evidence>
<keyword evidence="2" id="KW-1185">Reference proteome</keyword>
<dbReference type="EMBL" id="CAKMRJ010002223">
    <property type="protein sequence ID" value="CAH1426640.1"/>
    <property type="molecule type" value="Genomic_DNA"/>
</dbReference>
<gene>
    <name evidence="1" type="ORF">LVIROSA_LOCUS13709</name>
</gene>
<sequence length="67" mass="7836">MYGSWRVRFRLSSKIYPAYATVMVDLEIYYTPTTIRHHCISRLLILTSYLFASSVGIENQNAQIWSC</sequence>
<dbReference type="Proteomes" id="UP001157418">
    <property type="component" value="Unassembled WGS sequence"/>
</dbReference>
<reference evidence="1 2" key="1">
    <citation type="submission" date="2022-01" db="EMBL/GenBank/DDBJ databases">
        <authorList>
            <person name="Xiong W."/>
            <person name="Schranz E."/>
        </authorList>
    </citation>
    <scope>NUCLEOTIDE SEQUENCE [LARGE SCALE GENOMIC DNA]</scope>
</reference>
<evidence type="ECO:0000313" key="1">
    <source>
        <dbReference type="EMBL" id="CAH1426640.1"/>
    </source>
</evidence>
<name>A0AAU9MIG7_9ASTR</name>